<dbReference type="HOGENOM" id="CLU_016755_1_3_11"/>
<evidence type="ECO:0000256" key="2">
    <source>
        <dbReference type="ARBA" id="ARBA00022630"/>
    </source>
</evidence>
<protein>
    <recommendedName>
        <fullName evidence="11">Pyridine nucleotide-disulfide oxidoreductase</fullName>
    </recommendedName>
</protein>
<dbReference type="InterPro" id="IPR023753">
    <property type="entry name" value="FAD/NAD-binding_dom"/>
</dbReference>
<keyword evidence="2" id="KW-0285">Flavoprotein</keyword>
<reference evidence="9 10" key="1">
    <citation type="submission" date="2014-07" db="EMBL/GenBank/DDBJ databases">
        <title>Genome Sequencing of Dermacoccus nishinomiyaensis.</title>
        <authorList>
            <person name="Hong K.W."/>
            <person name="Chan K.G."/>
        </authorList>
    </citation>
    <scope>NUCLEOTIDE SEQUENCE [LARGE SCALE GENOMIC DNA]</scope>
    <source>
        <strain evidence="9 10">M25</strain>
    </source>
</reference>
<evidence type="ECO:0000259" key="7">
    <source>
        <dbReference type="Pfam" id="PF02852"/>
    </source>
</evidence>
<feature type="binding site" evidence="5">
    <location>
        <position position="50"/>
    </location>
    <ligand>
        <name>FAD</name>
        <dbReference type="ChEBI" id="CHEBI:57692"/>
    </ligand>
</feature>
<feature type="binding site" evidence="5">
    <location>
        <begin position="175"/>
        <end position="182"/>
    </location>
    <ligand>
        <name>NAD(+)</name>
        <dbReference type="ChEBI" id="CHEBI:57540"/>
    </ligand>
</feature>
<dbReference type="GO" id="GO:0050660">
    <property type="term" value="F:flavin adenine dinucleotide binding"/>
    <property type="evidence" value="ECO:0007669"/>
    <property type="project" value="TreeGrafter"/>
</dbReference>
<keyword evidence="3 5" id="KW-0274">FAD</keyword>
<keyword evidence="10" id="KW-1185">Reference proteome</keyword>
<dbReference type="PANTHER" id="PTHR22912:SF151">
    <property type="entry name" value="DIHYDROLIPOYL DEHYDROGENASE, MITOCHONDRIAL"/>
    <property type="match status" value="1"/>
</dbReference>
<dbReference type="InterPro" id="IPR036188">
    <property type="entry name" value="FAD/NAD-bd_sf"/>
</dbReference>
<accession>A0A075JE85</accession>
<dbReference type="PRINTS" id="PR00368">
    <property type="entry name" value="FADPNR"/>
</dbReference>
<dbReference type="InterPro" id="IPR050151">
    <property type="entry name" value="Class-I_Pyr_Nuc-Dis_Oxidored"/>
</dbReference>
<evidence type="ECO:0008006" key="11">
    <source>
        <dbReference type="Google" id="ProtNLM"/>
    </source>
</evidence>
<evidence type="ECO:0000256" key="4">
    <source>
        <dbReference type="ARBA" id="ARBA00023027"/>
    </source>
</evidence>
<dbReference type="Proteomes" id="UP000027986">
    <property type="component" value="Chromosome"/>
</dbReference>
<evidence type="ECO:0000256" key="5">
    <source>
        <dbReference type="PIRSR" id="PIRSR000350-3"/>
    </source>
</evidence>
<organism evidence="9 10">
    <name type="scientific">Dermacoccus nishinomiyaensis</name>
    <dbReference type="NCBI Taxonomy" id="1274"/>
    <lineage>
        <taxon>Bacteria</taxon>
        <taxon>Bacillati</taxon>
        <taxon>Actinomycetota</taxon>
        <taxon>Actinomycetes</taxon>
        <taxon>Micrococcales</taxon>
        <taxon>Dermacoccaceae</taxon>
        <taxon>Dermacoccus</taxon>
    </lineage>
</organism>
<feature type="domain" description="FAD/NAD(P)-binding" evidence="8">
    <location>
        <begin position="5"/>
        <end position="295"/>
    </location>
</feature>
<dbReference type="AlphaFoldDB" id="A0A075JE85"/>
<keyword evidence="4 5" id="KW-0520">NAD</keyword>
<keyword evidence="5" id="KW-0547">Nucleotide-binding</keyword>
<dbReference type="Pfam" id="PF02852">
    <property type="entry name" value="Pyr_redox_dim"/>
    <property type="match status" value="1"/>
</dbReference>
<dbReference type="PRINTS" id="PR00411">
    <property type="entry name" value="PNDRDTASEI"/>
</dbReference>
<feature type="binding site" evidence="5">
    <location>
        <position position="311"/>
    </location>
    <ligand>
        <name>FAD</name>
        <dbReference type="ChEBI" id="CHEBI:57692"/>
    </ligand>
</feature>
<evidence type="ECO:0000256" key="3">
    <source>
        <dbReference type="ARBA" id="ARBA00022827"/>
    </source>
</evidence>
<name>A0A075JE85_9MICO</name>
<dbReference type="KEGG" id="dni:HX89_02260"/>
<evidence type="ECO:0000256" key="1">
    <source>
        <dbReference type="ARBA" id="ARBA00007532"/>
    </source>
</evidence>
<dbReference type="InterPro" id="IPR016156">
    <property type="entry name" value="FAD/NAD-linked_Rdtase_dimer_sf"/>
</dbReference>
<proteinExistence type="inferred from homology"/>
<dbReference type="InterPro" id="IPR004099">
    <property type="entry name" value="Pyr_nucl-diS_OxRdtase_dimer"/>
</dbReference>
<dbReference type="PIRSF" id="PIRSF000350">
    <property type="entry name" value="Mercury_reductase_MerA"/>
    <property type="match status" value="1"/>
</dbReference>
<comment type="similarity">
    <text evidence="1">Belongs to the class-I pyridine nucleotide-disulfide oxidoreductase family.</text>
</comment>
<dbReference type="OrthoDB" id="9800167at2"/>
<dbReference type="GO" id="GO:0006103">
    <property type="term" value="P:2-oxoglutarate metabolic process"/>
    <property type="evidence" value="ECO:0007669"/>
    <property type="project" value="TreeGrafter"/>
</dbReference>
<dbReference type="GO" id="GO:0004148">
    <property type="term" value="F:dihydrolipoyl dehydrogenase (NADH) activity"/>
    <property type="evidence" value="ECO:0007669"/>
    <property type="project" value="TreeGrafter"/>
</dbReference>
<feature type="domain" description="Pyridine nucleotide-disulphide oxidoreductase dimerisation" evidence="7">
    <location>
        <begin position="347"/>
        <end position="452"/>
    </location>
</feature>
<feature type="binding site" evidence="5">
    <location>
        <begin position="140"/>
        <end position="142"/>
    </location>
    <ligand>
        <name>FAD</name>
        <dbReference type="ChEBI" id="CHEBI:57692"/>
    </ligand>
</feature>
<dbReference type="Pfam" id="PF07992">
    <property type="entry name" value="Pyr_redox_2"/>
    <property type="match status" value="1"/>
</dbReference>
<dbReference type="InterPro" id="IPR001100">
    <property type="entry name" value="Pyr_nuc-diS_OxRdtase"/>
</dbReference>
<gene>
    <name evidence="9" type="ORF">HX89_02260</name>
</gene>
<feature type="disulfide bond" description="Redox-active" evidence="6">
    <location>
        <begin position="41"/>
        <end position="46"/>
    </location>
</feature>
<evidence type="ECO:0000259" key="8">
    <source>
        <dbReference type="Pfam" id="PF07992"/>
    </source>
</evidence>
<dbReference type="Gene3D" id="3.30.390.30">
    <property type="match status" value="1"/>
</dbReference>
<dbReference type="SUPFAM" id="SSF51905">
    <property type="entry name" value="FAD/NAD(P)-binding domain"/>
    <property type="match status" value="1"/>
</dbReference>
<sequence length="465" mass="47896">MRRVDVIVVGGGPTGENVAQYAHDGGLSVLLIEGELLGGECSYYACMPSKALLRPLDVRATSEHLPGLRPAELDVAALLARRDAWVSHYDDTSQLDWATGAGLDVMRGHARLVGEKTVSVSSDGGASTVVEAGVALVLATGSVPVVPPMFADLHAWGSRDATGVVEVPDRLVIVGGGVVACEAATWMSALGSSVTMLVRGDALLTDQEPFAGAAVLDALRTAGVDVRLATRITDASRAGAADTGLGRVHGGPVTLAVERDESGSERIVADELLLATGRRPRLDDVGLDAVGVNADDVRAGRLPTWLHAIGDAGGGAPLTHMGKYEARVLGARLAGAHETPPPRDVPVPQVVFTDPQVAAVGSSEAQAREAGHDVVTVAVPFASAAGTALLRDDGVGSAKIVVDRATGCLLGATFVGHEAAELIHAATVAIVGQVPIGVLRHAVPSYPTSSELWLRLLEELPTNLR</sequence>
<evidence type="ECO:0000313" key="9">
    <source>
        <dbReference type="EMBL" id="AIF39995.1"/>
    </source>
</evidence>
<comment type="cofactor">
    <cofactor evidence="5">
        <name>FAD</name>
        <dbReference type="ChEBI" id="CHEBI:57692"/>
    </cofactor>
    <text evidence="5">Binds 1 FAD per subunit.</text>
</comment>
<dbReference type="Gene3D" id="3.50.50.60">
    <property type="entry name" value="FAD/NAD(P)-binding domain"/>
    <property type="match status" value="2"/>
</dbReference>
<dbReference type="PANTHER" id="PTHR22912">
    <property type="entry name" value="DISULFIDE OXIDOREDUCTASE"/>
    <property type="match status" value="1"/>
</dbReference>
<feature type="binding site" evidence="5">
    <location>
        <position position="277"/>
    </location>
    <ligand>
        <name>NAD(+)</name>
        <dbReference type="ChEBI" id="CHEBI:57540"/>
    </ligand>
</feature>
<dbReference type="eggNOG" id="COG1249">
    <property type="taxonomic scope" value="Bacteria"/>
</dbReference>
<evidence type="ECO:0000313" key="10">
    <source>
        <dbReference type="Proteomes" id="UP000027986"/>
    </source>
</evidence>
<dbReference type="SUPFAM" id="SSF55424">
    <property type="entry name" value="FAD/NAD-linked reductases, dimerisation (C-terminal) domain"/>
    <property type="match status" value="1"/>
</dbReference>
<evidence type="ECO:0000256" key="6">
    <source>
        <dbReference type="PIRSR" id="PIRSR000350-4"/>
    </source>
</evidence>
<dbReference type="EMBL" id="CP008889">
    <property type="protein sequence ID" value="AIF39995.1"/>
    <property type="molecule type" value="Genomic_DNA"/>
</dbReference>